<evidence type="ECO:0000313" key="1">
    <source>
        <dbReference type="EMBL" id="KAI0047496.1"/>
    </source>
</evidence>
<comment type="caution">
    <text evidence="1">The sequence shown here is derived from an EMBL/GenBank/DDBJ whole genome shotgun (WGS) entry which is preliminary data.</text>
</comment>
<reference evidence="1" key="1">
    <citation type="submission" date="2021-02" db="EMBL/GenBank/DDBJ databases">
        <authorList>
            <consortium name="DOE Joint Genome Institute"/>
            <person name="Ahrendt S."/>
            <person name="Looney B.P."/>
            <person name="Miyauchi S."/>
            <person name="Morin E."/>
            <person name="Drula E."/>
            <person name="Courty P.E."/>
            <person name="Chicoki N."/>
            <person name="Fauchery L."/>
            <person name="Kohler A."/>
            <person name="Kuo A."/>
            <person name="Labutti K."/>
            <person name="Pangilinan J."/>
            <person name="Lipzen A."/>
            <person name="Riley R."/>
            <person name="Andreopoulos W."/>
            <person name="He G."/>
            <person name="Johnson J."/>
            <person name="Barry K.W."/>
            <person name="Grigoriev I.V."/>
            <person name="Nagy L."/>
            <person name="Hibbett D."/>
            <person name="Henrissat B."/>
            <person name="Matheny P.B."/>
            <person name="Labbe J."/>
            <person name="Martin F."/>
        </authorList>
    </citation>
    <scope>NUCLEOTIDE SEQUENCE</scope>
    <source>
        <strain evidence="1">FP105234-sp</strain>
    </source>
</reference>
<keyword evidence="2" id="KW-1185">Reference proteome</keyword>
<organism evidence="1 2">
    <name type="scientific">Auriscalpium vulgare</name>
    <dbReference type="NCBI Taxonomy" id="40419"/>
    <lineage>
        <taxon>Eukaryota</taxon>
        <taxon>Fungi</taxon>
        <taxon>Dikarya</taxon>
        <taxon>Basidiomycota</taxon>
        <taxon>Agaricomycotina</taxon>
        <taxon>Agaricomycetes</taxon>
        <taxon>Russulales</taxon>
        <taxon>Auriscalpiaceae</taxon>
        <taxon>Auriscalpium</taxon>
    </lineage>
</organism>
<evidence type="ECO:0000313" key="2">
    <source>
        <dbReference type="Proteomes" id="UP000814033"/>
    </source>
</evidence>
<proteinExistence type="predicted"/>
<gene>
    <name evidence="1" type="ORF">FA95DRAFT_1218520</name>
</gene>
<accession>A0ACB8RUQ0</accession>
<protein>
    <submittedName>
        <fullName evidence="1">Uncharacterized protein</fullName>
    </submittedName>
</protein>
<sequence length="195" mass="22015">MRCARRPESCPNCPHSMHLTHTPRAAFRVCHHRASSLQARIIFRAFIPCSGRSHTPCIVNFRNDRETAGCTAVGTRLSSSRLPSSTPGRTSNTLCQVKNYRLGKAKRRPRSQCPLSSRTSYMARCPSLTHKLPYAVHISRARRLKWAAFSQKLGVQVPSNVLGRDGVPNCDARKRRPYVEINRWVRTDLPAVARI</sequence>
<dbReference type="Proteomes" id="UP000814033">
    <property type="component" value="Unassembled WGS sequence"/>
</dbReference>
<reference evidence="1" key="2">
    <citation type="journal article" date="2022" name="New Phytol.">
        <title>Evolutionary transition to the ectomycorrhizal habit in the genomes of a hyperdiverse lineage of mushroom-forming fungi.</title>
        <authorList>
            <person name="Looney B."/>
            <person name="Miyauchi S."/>
            <person name="Morin E."/>
            <person name="Drula E."/>
            <person name="Courty P.E."/>
            <person name="Kohler A."/>
            <person name="Kuo A."/>
            <person name="LaButti K."/>
            <person name="Pangilinan J."/>
            <person name="Lipzen A."/>
            <person name="Riley R."/>
            <person name="Andreopoulos W."/>
            <person name="He G."/>
            <person name="Johnson J."/>
            <person name="Nolan M."/>
            <person name="Tritt A."/>
            <person name="Barry K.W."/>
            <person name="Grigoriev I.V."/>
            <person name="Nagy L.G."/>
            <person name="Hibbett D."/>
            <person name="Henrissat B."/>
            <person name="Matheny P.B."/>
            <person name="Labbe J."/>
            <person name="Martin F.M."/>
        </authorList>
    </citation>
    <scope>NUCLEOTIDE SEQUENCE</scope>
    <source>
        <strain evidence="1">FP105234-sp</strain>
    </source>
</reference>
<dbReference type="EMBL" id="MU275903">
    <property type="protein sequence ID" value="KAI0047496.1"/>
    <property type="molecule type" value="Genomic_DNA"/>
</dbReference>
<name>A0ACB8RUQ0_9AGAM</name>